<feature type="region of interest" description="Disordered" evidence="1">
    <location>
        <begin position="1"/>
        <end position="67"/>
    </location>
</feature>
<gene>
    <name evidence="2" type="ORF">F5Z01DRAFT_645849</name>
</gene>
<comment type="caution">
    <text evidence="2">The sequence shown here is derived from an EMBL/GenBank/DDBJ whole genome shotgun (WGS) entry which is preliminary data.</text>
</comment>
<evidence type="ECO:0000256" key="1">
    <source>
        <dbReference type="SAM" id="MobiDB-lite"/>
    </source>
</evidence>
<evidence type="ECO:0000313" key="2">
    <source>
        <dbReference type="EMBL" id="KAG9257405.1"/>
    </source>
</evidence>
<dbReference type="EMBL" id="MU251245">
    <property type="protein sequence ID" value="KAG9257405.1"/>
    <property type="molecule type" value="Genomic_DNA"/>
</dbReference>
<dbReference type="GeneID" id="70293769"/>
<feature type="compositionally biased region" description="Basic residues" evidence="1">
    <location>
        <begin position="24"/>
        <end position="34"/>
    </location>
</feature>
<organism evidence="2 3">
    <name type="scientific">Emericellopsis atlantica</name>
    <dbReference type="NCBI Taxonomy" id="2614577"/>
    <lineage>
        <taxon>Eukaryota</taxon>
        <taxon>Fungi</taxon>
        <taxon>Dikarya</taxon>
        <taxon>Ascomycota</taxon>
        <taxon>Pezizomycotina</taxon>
        <taxon>Sordariomycetes</taxon>
        <taxon>Hypocreomycetidae</taxon>
        <taxon>Hypocreales</taxon>
        <taxon>Bionectriaceae</taxon>
        <taxon>Emericellopsis</taxon>
    </lineage>
</organism>
<dbReference type="RefSeq" id="XP_046121329.1">
    <property type="nucleotide sequence ID" value="XM_046262866.1"/>
</dbReference>
<dbReference type="OrthoDB" id="3598799at2759"/>
<keyword evidence="3" id="KW-1185">Reference proteome</keyword>
<name>A0A9P7ZTI9_9HYPO</name>
<dbReference type="AlphaFoldDB" id="A0A9P7ZTI9"/>
<evidence type="ECO:0000313" key="3">
    <source>
        <dbReference type="Proteomes" id="UP000887229"/>
    </source>
</evidence>
<protein>
    <submittedName>
        <fullName evidence="2">Uncharacterized protein</fullName>
    </submittedName>
</protein>
<proteinExistence type="predicted"/>
<feature type="compositionally biased region" description="Basic and acidic residues" evidence="1">
    <location>
        <begin position="35"/>
        <end position="46"/>
    </location>
</feature>
<sequence length="250" mass="27618">MPTKRKSTDDDEPSQSYDPQPASKKPRTAPRRQAKGKDKATCEGDNGRSTTAKRSIHPPKPNGKNYGEEAKRYLQSRSDELCVFIGKKHEEKRSNPNIGKALRVSLPADIAPVMAHGYAAKQSEDDGRNLTAELSATLMKEMGRTIKLYAEDAGNSSGVSKPEWMRWQTDCRDLHSFNKNAMTMAEQLVHSMIVPGGKAGVPKLPEKADEVEAVAWELYDAVRPTSTETTWGRMAQGMLKAFAGVLKTKE</sequence>
<reference evidence="2" key="1">
    <citation type="journal article" date="2021" name="IMA Fungus">
        <title>Genomic characterization of three marine fungi, including Emericellopsis atlantica sp. nov. with signatures of a generalist lifestyle and marine biomass degradation.</title>
        <authorList>
            <person name="Hagestad O.C."/>
            <person name="Hou L."/>
            <person name="Andersen J.H."/>
            <person name="Hansen E.H."/>
            <person name="Altermark B."/>
            <person name="Li C."/>
            <person name="Kuhnert E."/>
            <person name="Cox R.J."/>
            <person name="Crous P.W."/>
            <person name="Spatafora J.W."/>
            <person name="Lail K."/>
            <person name="Amirebrahimi M."/>
            <person name="Lipzen A."/>
            <person name="Pangilinan J."/>
            <person name="Andreopoulos W."/>
            <person name="Hayes R.D."/>
            <person name="Ng V."/>
            <person name="Grigoriev I.V."/>
            <person name="Jackson S.A."/>
            <person name="Sutton T.D.S."/>
            <person name="Dobson A.D.W."/>
            <person name="Rama T."/>
        </authorList>
    </citation>
    <scope>NUCLEOTIDE SEQUENCE</scope>
    <source>
        <strain evidence="2">TS7</strain>
    </source>
</reference>
<dbReference type="Proteomes" id="UP000887229">
    <property type="component" value="Unassembled WGS sequence"/>
</dbReference>
<accession>A0A9P7ZTI9</accession>